<evidence type="ECO:0000259" key="1">
    <source>
        <dbReference type="PROSITE" id="PS51186"/>
    </source>
</evidence>
<dbReference type="EMBL" id="JHAC01000038">
    <property type="protein sequence ID" value="EYB67509.1"/>
    <property type="molecule type" value="Genomic_DNA"/>
</dbReference>
<comment type="caution">
    <text evidence="2">The sequence shown here is derived from an EMBL/GenBank/DDBJ whole genome shotgun (WGS) entry which is preliminary data.</text>
</comment>
<dbReference type="PANTHER" id="PTHR43792:SF1">
    <property type="entry name" value="N-ACETYLTRANSFERASE DOMAIN-CONTAINING PROTEIN"/>
    <property type="match status" value="1"/>
</dbReference>
<protein>
    <recommendedName>
        <fullName evidence="1">N-acetyltransferase domain-containing protein</fullName>
    </recommendedName>
</protein>
<feature type="domain" description="N-acetyltransferase" evidence="1">
    <location>
        <begin position="7"/>
        <end position="172"/>
    </location>
</feature>
<keyword evidence="3" id="KW-1185">Reference proteome</keyword>
<dbReference type="PANTHER" id="PTHR43792">
    <property type="entry name" value="GNAT FAMILY, PUTATIVE (AFU_ORTHOLOGUE AFUA_3G00765)-RELATED-RELATED"/>
    <property type="match status" value="1"/>
</dbReference>
<dbReference type="STRING" id="1476583.DEIPH_ctg040orf0084"/>
<organism evidence="2 3">
    <name type="scientific">Deinococcus phoenicis</name>
    <dbReference type="NCBI Taxonomy" id="1476583"/>
    <lineage>
        <taxon>Bacteria</taxon>
        <taxon>Thermotogati</taxon>
        <taxon>Deinococcota</taxon>
        <taxon>Deinococci</taxon>
        <taxon>Deinococcales</taxon>
        <taxon>Deinococcaceae</taxon>
        <taxon>Deinococcus</taxon>
    </lineage>
</organism>
<name>A0A016QP27_9DEIO</name>
<dbReference type="InterPro" id="IPR000182">
    <property type="entry name" value="GNAT_dom"/>
</dbReference>
<proteinExistence type="predicted"/>
<evidence type="ECO:0000313" key="2">
    <source>
        <dbReference type="EMBL" id="EYB67509.1"/>
    </source>
</evidence>
<dbReference type="Proteomes" id="UP000020492">
    <property type="component" value="Unassembled WGS sequence"/>
</dbReference>
<dbReference type="GO" id="GO:0016747">
    <property type="term" value="F:acyltransferase activity, transferring groups other than amino-acyl groups"/>
    <property type="evidence" value="ECO:0007669"/>
    <property type="project" value="InterPro"/>
</dbReference>
<reference evidence="2 3" key="1">
    <citation type="submission" date="2014-03" db="EMBL/GenBank/DDBJ databases">
        <title>Draft genome sequence of Deinococcus phoenicis 1P10ME.</title>
        <authorList>
            <person name="Stepanov V.G."/>
            <person name="Vaishampayan P."/>
            <person name="Venkateswaran K."/>
            <person name="Fox G.E."/>
        </authorList>
    </citation>
    <scope>NUCLEOTIDE SEQUENCE [LARGE SCALE GENOMIC DNA]</scope>
    <source>
        <strain evidence="2 3">1P10ME</strain>
    </source>
</reference>
<dbReference type="Pfam" id="PF13302">
    <property type="entry name" value="Acetyltransf_3"/>
    <property type="match status" value="1"/>
</dbReference>
<accession>A0A016QP27</accession>
<dbReference type="eggNOG" id="COG1670">
    <property type="taxonomic scope" value="Bacteria"/>
</dbReference>
<dbReference type="PROSITE" id="PS51186">
    <property type="entry name" value="GNAT"/>
    <property type="match status" value="1"/>
</dbReference>
<evidence type="ECO:0000313" key="3">
    <source>
        <dbReference type="Proteomes" id="UP000020492"/>
    </source>
</evidence>
<dbReference type="AlphaFoldDB" id="A0A016QP27"/>
<dbReference type="InterPro" id="IPR016181">
    <property type="entry name" value="Acyl_CoA_acyltransferase"/>
</dbReference>
<sequence length="184" mass="20082">MVDMSRVVLRSLDLSDAPTLTAYRNHPEVARYQSWTLPYSLKEAAALITDMQGRTPGQEGWTQLGLADAGTGELLGDLAVRGVGARQAEIGFTLAPQAQGRGLASEGLGLLLTHLFGTLALHRVYASIDPRNGRAASLLCRAGFRHEGTTLESYLHRGEWTDDATYGLLAREWRARHAQEKPTL</sequence>
<dbReference type="PATRIC" id="fig|1476583.3.peg.2495"/>
<dbReference type="Gene3D" id="3.40.630.30">
    <property type="match status" value="1"/>
</dbReference>
<dbReference type="SUPFAM" id="SSF55729">
    <property type="entry name" value="Acyl-CoA N-acyltransferases (Nat)"/>
    <property type="match status" value="1"/>
</dbReference>
<gene>
    <name evidence="2" type="ORF">DEIPH_ctg040orf0084</name>
</gene>
<dbReference type="InterPro" id="IPR051531">
    <property type="entry name" value="N-acetyltransferase"/>
</dbReference>